<evidence type="ECO:0000313" key="1">
    <source>
        <dbReference type="EMBL" id="KTS11916.1"/>
    </source>
</evidence>
<proteinExistence type="predicted"/>
<accession>A0A147F7M9</accession>
<sequence>MGDPHEAENWGRFGVDSVERRMLVAAERSVGHRLRPRALTLGGGSRVEVEGIADDDSIIAQLIANQGAYKPAFRNKALADMLKLLWVRSQLPLAERALLIATAEVVPAFGGWVAVAAADLGIEVLVYDGEDVRPLRAAA</sequence>
<dbReference type="RefSeq" id="WP_058614136.1">
    <property type="nucleotide sequence ID" value="NZ_LDRV01000057.1"/>
</dbReference>
<protein>
    <submittedName>
        <fullName evidence="1">Uncharacterized protein</fullName>
    </submittedName>
</protein>
<dbReference type="EMBL" id="LDRV01000057">
    <property type="protein sequence ID" value="KTS11916.1"/>
    <property type="molecule type" value="Genomic_DNA"/>
</dbReference>
<dbReference type="AlphaFoldDB" id="A0A147F7M9"/>
<evidence type="ECO:0000313" key="2">
    <source>
        <dbReference type="Proteomes" id="UP000072189"/>
    </source>
</evidence>
<dbReference type="PATRIC" id="fig|2033.7.peg.2599"/>
<name>A0A147F7M9_MICTE</name>
<reference evidence="1 2" key="1">
    <citation type="journal article" date="2016" name="Front. Microbiol.">
        <title>Genomic Resource of Rice Seed Associated Bacteria.</title>
        <authorList>
            <person name="Midha S."/>
            <person name="Bansal K."/>
            <person name="Sharma S."/>
            <person name="Kumar N."/>
            <person name="Patil P.P."/>
            <person name="Chaudhry V."/>
            <person name="Patil P.B."/>
        </authorList>
    </citation>
    <scope>NUCLEOTIDE SEQUENCE [LARGE SCALE GENOMIC DNA]</scope>
    <source>
        <strain evidence="1 2">RSA3</strain>
    </source>
</reference>
<organism evidence="1 2">
    <name type="scientific">Microbacterium testaceum</name>
    <name type="common">Aureobacterium testaceum</name>
    <name type="synonym">Brevibacterium testaceum</name>
    <dbReference type="NCBI Taxonomy" id="2033"/>
    <lineage>
        <taxon>Bacteria</taxon>
        <taxon>Bacillati</taxon>
        <taxon>Actinomycetota</taxon>
        <taxon>Actinomycetes</taxon>
        <taxon>Micrococcales</taxon>
        <taxon>Microbacteriaceae</taxon>
        <taxon>Microbacterium</taxon>
    </lineage>
</organism>
<dbReference type="Proteomes" id="UP000072189">
    <property type="component" value="Unassembled WGS sequence"/>
</dbReference>
<gene>
    <name evidence="1" type="ORF">RSA3_09260</name>
</gene>
<comment type="caution">
    <text evidence="1">The sequence shown here is derived from an EMBL/GenBank/DDBJ whole genome shotgun (WGS) entry which is preliminary data.</text>
</comment>